<keyword evidence="2 4" id="KW-0808">Transferase</keyword>
<protein>
    <submittedName>
        <fullName evidence="4">SAM-dependent methyltransferase</fullName>
    </submittedName>
</protein>
<dbReference type="eggNOG" id="COG4122">
    <property type="taxonomic scope" value="Bacteria"/>
</dbReference>
<evidence type="ECO:0000256" key="1">
    <source>
        <dbReference type="ARBA" id="ARBA00022603"/>
    </source>
</evidence>
<evidence type="ECO:0000313" key="4">
    <source>
        <dbReference type="EMBL" id="KJK43122.1"/>
    </source>
</evidence>
<keyword evidence="3" id="KW-0949">S-adenosyl-L-methionine</keyword>
<reference evidence="4 5" key="1">
    <citation type="submission" date="2015-02" db="EMBL/GenBank/DDBJ databases">
        <authorList>
            <person name="Ju K.-S."/>
            <person name="Doroghazi J.R."/>
            <person name="Metcalf W."/>
        </authorList>
    </citation>
    <scope>NUCLEOTIDE SEQUENCE [LARGE SCALE GENOMIC DNA]</scope>
    <source>
        <strain evidence="4 5">NRRL B-16140</strain>
    </source>
</reference>
<dbReference type="PANTHER" id="PTHR10509:SF14">
    <property type="entry name" value="CAFFEOYL-COA O-METHYLTRANSFERASE 3-RELATED"/>
    <property type="match status" value="1"/>
</dbReference>
<dbReference type="CDD" id="cd02440">
    <property type="entry name" value="AdoMet_MTases"/>
    <property type="match status" value="1"/>
</dbReference>
<dbReference type="PROSITE" id="PS51682">
    <property type="entry name" value="SAM_OMT_I"/>
    <property type="match status" value="1"/>
</dbReference>
<dbReference type="Gene3D" id="3.40.50.150">
    <property type="entry name" value="Vaccinia Virus protein VP39"/>
    <property type="match status" value="1"/>
</dbReference>
<dbReference type="InterPro" id="IPR029063">
    <property type="entry name" value="SAM-dependent_MTases_sf"/>
</dbReference>
<evidence type="ECO:0000256" key="2">
    <source>
        <dbReference type="ARBA" id="ARBA00022679"/>
    </source>
</evidence>
<gene>
    <name evidence="4" type="ORF">UK23_34440</name>
</gene>
<name>A0A0F0GMD8_LENAE</name>
<dbReference type="InterPro" id="IPR002935">
    <property type="entry name" value="SAM_O-MeTrfase"/>
</dbReference>
<dbReference type="GO" id="GO:0032259">
    <property type="term" value="P:methylation"/>
    <property type="evidence" value="ECO:0007669"/>
    <property type="project" value="UniProtKB-KW"/>
</dbReference>
<dbReference type="AlphaFoldDB" id="A0A0F0GMD8"/>
<evidence type="ECO:0000256" key="3">
    <source>
        <dbReference type="ARBA" id="ARBA00022691"/>
    </source>
</evidence>
<keyword evidence="5" id="KW-1185">Reference proteome</keyword>
<evidence type="ECO:0000313" key="5">
    <source>
        <dbReference type="Proteomes" id="UP000033393"/>
    </source>
</evidence>
<dbReference type="RefSeq" id="WP_045315919.1">
    <property type="nucleotide sequence ID" value="NZ_JYJG01000306.1"/>
</dbReference>
<keyword evidence="1 4" id="KW-0489">Methyltransferase</keyword>
<organism evidence="4 5">
    <name type="scientific">Lentzea aerocolonigenes</name>
    <name type="common">Lechevalieria aerocolonigenes</name>
    <name type="synonym">Saccharothrix aerocolonigenes</name>
    <dbReference type="NCBI Taxonomy" id="68170"/>
    <lineage>
        <taxon>Bacteria</taxon>
        <taxon>Bacillati</taxon>
        <taxon>Actinomycetota</taxon>
        <taxon>Actinomycetes</taxon>
        <taxon>Pseudonocardiales</taxon>
        <taxon>Pseudonocardiaceae</taxon>
        <taxon>Lentzea</taxon>
    </lineage>
</organism>
<accession>A0A0F0GMD8</accession>
<dbReference type="Proteomes" id="UP000033393">
    <property type="component" value="Unassembled WGS sequence"/>
</dbReference>
<sequence>MNDFKTVVMTPQIYQYVRRQAGQPTAVQEKLIARTLELGDSAEMQIPHEQAVLLSLLVKLTGAQTIVEVGTYTGYSTLAFAQALPPHGRIITCDISVEWTTIAEEAWVAAGVRDKIDLRLGAAAQTLAELPEEPVIDLVFIDADKVGYVHYWELLVPRVRQGGLLLADNTLYYGEAASEQPEGNAAAIDAFNQFVQRDPRVESVLVPIADGLTFARKL</sequence>
<comment type="caution">
    <text evidence="4">The sequence shown here is derived from an EMBL/GenBank/DDBJ whole genome shotgun (WGS) entry which is preliminary data.</text>
</comment>
<dbReference type="PATRIC" id="fig|68170.10.peg.8884"/>
<dbReference type="EMBL" id="JYJG01000306">
    <property type="protein sequence ID" value="KJK43122.1"/>
    <property type="molecule type" value="Genomic_DNA"/>
</dbReference>
<dbReference type="SUPFAM" id="SSF53335">
    <property type="entry name" value="S-adenosyl-L-methionine-dependent methyltransferases"/>
    <property type="match status" value="1"/>
</dbReference>
<dbReference type="GO" id="GO:0008757">
    <property type="term" value="F:S-adenosylmethionine-dependent methyltransferase activity"/>
    <property type="evidence" value="ECO:0007669"/>
    <property type="project" value="TreeGrafter"/>
</dbReference>
<proteinExistence type="predicted"/>
<dbReference type="GO" id="GO:0008171">
    <property type="term" value="F:O-methyltransferase activity"/>
    <property type="evidence" value="ECO:0007669"/>
    <property type="project" value="InterPro"/>
</dbReference>
<dbReference type="Pfam" id="PF01596">
    <property type="entry name" value="Methyltransf_3"/>
    <property type="match status" value="1"/>
</dbReference>
<dbReference type="STRING" id="68170.GCA_000974445_00922"/>
<dbReference type="PANTHER" id="PTHR10509">
    <property type="entry name" value="O-METHYLTRANSFERASE-RELATED"/>
    <property type="match status" value="1"/>
</dbReference>
<dbReference type="InterPro" id="IPR050362">
    <property type="entry name" value="Cation-dep_OMT"/>
</dbReference>